<comment type="caution">
    <text evidence="3">The sequence shown here is derived from an EMBL/GenBank/DDBJ whole genome shotgun (WGS) entry which is preliminary data.</text>
</comment>
<feature type="region of interest" description="Disordered" evidence="1">
    <location>
        <begin position="80"/>
        <end position="116"/>
    </location>
</feature>
<gene>
    <name evidence="3" type="ORF">T4E_9002</name>
</gene>
<proteinExistence type="predicted"/>
<sequence length="140" mass="15506">MSTGRALHEEKSGAADMDQANGIFPAENEEEYDSGVEKVSWIREKAAHVITSSSVFALDCLIKYILIVCCFVVAMPSLKREAERKGKEPADTGTSANSEGRVSSLAEETDEPARGSGSFHWCDQLHRLIHLSEDLWHDLR</sequence>
<evidence type="ECO:0000256" key="2">
    <source>
        <dbReference type="SAM" id="Phobius"/>
    </source>
</evidence>
<dbReference type="Proteomes" id="UP000054815">
    <property type="component" value="Unassembled WGS sequence"/>
</dbReference>
<feature type="compositionally biased region" description="Basic and acidic residues" evidence="1">
    <location>
        <begin position="1"/>
        <end position="13"/>
    </location>
</feature>
<evidence type="ECO:0000256" key="1">
    <source>
        <dbReference type="SAM" id="MobiDB-lite"/>
    </source>
</evidence>
<accession>A0A0V0YHH4</accession>
<keyword evidence="2" id="KW-0812">Transmembrane</keyword>
<keyword evidence="2" id="KW-0472">Membrane</keyword>
<feature type="region of interest" description="Disordered" evidence="1">
    <location>
        <begin position="1"/>
        <end position="20"/>
    </location>
</feature>
<dbReference type="AlphaFoldDB" id="A0A0V0YHH4"/>
<feature type="transmembrane region" description="Helical" evidence="2">
    <location>
        <begin position="61"/>
        <end position="78"/>
    </location>
</feature>
<evidence type="ECO:0000313" key="3">
    <source>
        <dbReference type="EMBL" id="KRX99520.1"/>
    </source>
</evidence>
<reference evidence="3 4" key="1">
    <citation type="submission" date="2015-01" db="EMBL/GenBank/DDBJ databases">
        <title>Evolution of Trichinella species and genotypes.</title>
        <authorList>
            <person name="Korhonen P.K."/>
            <person name="Edoardo P."/>
            <person name="Giuseppe L.R."/>
            <person name="Gasser R.B."/>
        </authorList>
    </citation>
    <scope>NUCLEOTIDE SEQUENCE [LARGE SCALE GENOMIC DNA]</scope>
    <source>
        <strain evidence="3">ISS141</strain>
    </source>
</reference>
<keyword evidence="2" id="KW-1133">Transmembrane helix</keyword>
<evidence type="ECO:0000313" key="4">
    <source>
        <dbReference type="Proteomes" id="UP000054815"/>
    </source>
</evidence>
<feature type="compositionally biased region" description="Polar residues" evidence="1">
    <location>
        <begin position="92"/>
        <end position="101"/>
    </location>
</feature>
<organism evidence="3 4">
    <name type="scientific">Trichinella pseudospiralis</name>
    <name type="common">Parasitic roundworm</name>
    <dbReference type="NCBI Taxonomy" id="6337"/>
    <lineage>
        <taxon>Eukaryota</taxon>
        <taxon>Metazoa</taxon>
        <taxon>Ecdysozoa</taxon>
        <taxon>Nematoda</taxon>
        <taxon>Enoplea</taxon>
        <taxon>Dorylaimia</taxon>
        <taxon>Trichinellida</taxon>
        <taxon>Trichinellidae</taxon>
        <taxon>Trichinella</taxon>
    </lineage>
</organism>
<name>A0A0V0YHH4_TRIPS</name>
<dbReference type="EMBL" id="JYDU01000014">
    <property type="protein sequence ID" value="KRX99520.1"/>
    <property type="molecule type" value="Genomic_DNA"/>
</dbReference>
<protein>
    <submittedName>
        <fullName evidence="3">Uncharacterized protein</fullName>
    </submittedName>
</protein>
<feature type="compositionally biased region" description="Basic and acidic residues" evidence="1">
    <location>
        <begin position="80"/>
        <end position="90"/>
    </location>
</feature>